<proteinExistence type="inferred from homology"/>
<dbReference type="PROSITE" id="PS00061">
    <property type="entry name" value="ADH_SHORT"/>
    <property type="match status" value="1"/>
</dbReference>
<evidence type="ECO:0000256" key="1">
    <source>
        <dbReference type="ARBA" id="ARBA00006484"/>
    </source>
</evidence>
<dbReference type="Proteomes" id="UP001189429">
    <property type="component" value="Unassembled WGS sequence"/>
</dbReference>
<dbReference type="Gene3D" id="3.40.50.720">
    <property type="entry name" value="NAD(P)-binding Rossmann-like Domain"/>
    <property type="match status" value="1"/>
</dbReference>
<dbReference type="EC" id="1.5.1.34" evidence="6"/>
<dbReference type="SUPFAM" id="SSF51735">
    <property type="entry name" value="NAD(P)-binding Rossmann-fold domains"/>
    <property type="match status" value="1"/>
</dbReference>
<evidence type="ECO:0000256" key="6">
    <source>
        <dbReference type="ARBA" id="ARBA00039153"/>
    </source>
</evidence>
<evidence type="ECO:0000256" key="7">
    <source>
        <dbReference type="ARBA" id="ARBA00039520"/>
    </source>
</evidence>
<evidence type="ECO:0000256" key="5">
    <source>
        <dbReference type="ARBA" id="ARBA00023007"/>
    </source>
</evidence>
<dbReference type="Pfam" id="PF00106">
    <property type="entry name" value="adh_short"/>
    <property type="match status" value="1"/>
</dbReference>
<evidence type="ECO:0000313" key="9">
    <source>
        <dbReference type="EMBL" id="CAK0885390.1"/>
    </source>
</evidence>
<dbReference type="EMBL" id="CAUYUJ010018664">
    <property type="protein sequence ID" value="CAK0885390.1"/>
    <property type="molecule type" value="Genomic_DNA"/>
</dbReference>
<evidence type="ECO:0000256" key="3">
    <source>
        <dbReference type="ARBA" id="ARBA00022857"/>
    </source>
</evidence>
<evidence type="ECO:0000256" key="8">
    <source>
        <dbReference type="ARBA" id="ARBA00041348"/>
    </source>
</evidence>
<gene>
    <name evidence="9" type="ORF">PCOR1329_LOCUS67018</name>
</gene>
<organism evidence="9 10">
    <name type="scientific">Prorocentrum cordatum</name>
    <dbReference type="NCBI Taxonomy" id="2364126"/>
    <lineage>
        <taxon>Eukaryota</taxon>
        <taxon>Sar</taxon>
        <taxon>Alveolata</taxon>
        <taxon>Dinophyceae</taxon>
        <taxon>Prorocentrales</taxon>
        <taxon>Prorocentraceae</taxon>
        <taxon>Prorocentrum</taxon>
    </lineage>
</organism>
<comment type="similarity">
    <text evidence="1">Belongs to the short-chain dehydrogenases/reductases (SDR) family.</text>
</comment>
<reference evidence="9" key="1">
    <citation type="submission" date="2023-10" db="EMBL/GenBank/DDBJ databases">
        <authorList>
            <person name="Chen Y."/>
            <person name="Shah S."/>
            <person name="Dougan E. K."/>
            <person name="Thang M."/>
            <person name="Chan C."/>
        </authorList>
    </citation>
    <scope>NUCLEOTIDE SEQUENCE [LARGE SCALE GENOMIC DNA]</scope>
</reference>
<keyword evidence="4" id="KW-0560">Oxidoreductase</keyword>
<dbReference type="InterPro" id="IPR036291">
    <property type="entry name" value="NAD(P)-bd_dom_sf"/>
</dbReference>
<comment type="subunit">
    <text evidence="2">Homodimer.</text>
</comment>
<dbReference type="InterPro" id="IPR020904">
    <property type="entry name" value="Sc_DH/Rdtase_CS"/>
</dbReference>
<evidence type="ECO:0000313" key="10">
    <source>
        <dbReference type="Proteomes" id="UP001189429"/>
    </source>
</evidence>
<dbReference type="PANTHER" id="PTHR15104:SF0">
    <property type="entry name" value="DIHYDROPTERIDINE REDUCTASE"/>
    <property type="match status" value="1"/>
</dbReference>
<protein>
    <recommendedName>
        <fullName evidence="7">Dihydropteridine reductase</fullName>
        <ecNumber evidence="6">1.5.1.34</ecNumber>
    </recommendedName>
    <alternativeName>
        <fullName evidence="8">Quinoid dihydropteridine reductase</fullName>
    </alternativeName>
</protein>
<dbReference type="PANTHER" id="PTHR15104">
    <property type="entry name" value="DIHYDROPTERIDINE REDUCTASE"/>
    <property type="match status" value="1"/>
</dbReference>
<keyword evidence="10" id="KW-1185">Reference proteome</keyword>
<comment type="caution">
    <text evidence="9">The sequence shown here is derived from an EMBL/GenBank/DDBJ whole genome shotgun (WGS) entry which is preliminary data.</text>
</comment>
<accession>A0ABN9WG18</accession>
<dbReference type="InterPro" id="IPR002347">
    <property type="entry name" value="SDR_fam"/>
</dbReference>
<name>A0ABN9WG18_9DINO</name>
<keyword evidence="3" id="KW-0521">NADP</keyword>
<sequence length="242" mass="24625">MAGCRVLILGAGGHAPPRRVGVFSARQWVTIGSDTATSPALPVAHAVALEMSAAPEAQARALASKVRELVGEGGRLDAIVNVAGGFAMGSADDPAVVERSREGSRAVYSSVVAAHVASTALRPGGLLVLPGAAAALGPTGWSLPYGTAKAAVHHLVRSLADAESAGLPAGCKTIGIAPQTLDTPQNREAMPTADRGTWATLDEVGEQLEAWCADPTGLRSGMVYVIRKEAGLPAVFDPVDPL</sequence>
<evidence type="ECO:0000256" key="2">
    <source>
        <dbReference type="ARBA" id="ARBA00011738"/>
    </source>
</evidence>
<keyword evidence="5" id="KW-0783">Tetrahydrobiopterin biosynthesis</keyword>
<evidence type="ECO:0000256" key="4">
    <source>
        <dbReference type="ARBA" id="ARBA00023002"/>
    </source>
</evidence>